<dbReference type="EMBL" id="AP024416">
    <property type="protein sequence ID" value="BCR84081.1"/>
    <property type="molecule type" value="Genomic_DNA"/>
</dbReference>
<feature type="compositionally biased region" description="Low complexity" evidence="1">
    <location>
        <begin position="88"/>
        <end position="101"/>
    </location>
</feature>
<dbReference type="EMBL" id="AP024422">
    <property type="protein sequence ID" value="BCR91289.1"/>
    <property type="molecule type" value="Genomic_DNA"/>
</dbReference>
<sequence>MSEPWTPFCRRKEHFEHAVHCADDISCPYCGMTNPDTSTSQDIIFLPQTPTQSSGKRNTPIEISSSPPAHQSTSSTFPQLDRTSEIARQQSIQRTQQSTQIRPHAGSKILSSRPQVTRTQRTHSAQPTLQKFGVTVIIYTGFLYDFDLGFGDRWKCRTSFGAYLTPADTYETEDDLIPILARNYQRWDDLLRKYNPVKIMIAKTFEKGIGQPQIIPTDAIKLPVPHILTECFSANKIFLFLGCEEELSDVEDTQDTSMKIKKEKGQKVKEEKGPKIKKEQSMPQKPRQTYQRKRNHSQVSPQSSQTTPLRYVQPRVALNRNSKKSESPEHVNDSTEAEDQTTLDGVYAEEQELLEIQEPEELHLDAPAGRTRQRLQQN</sequence>
<evidence type="ECO:0000256" key="1">
    <source>
        <dbReference type="SAM" id="MobiDB-lite"/>
    </source>
</evidence>
<feature type="region of interest" description="Disordered" evidence="1">
    <location>
        <begin position="251"/>
        <end position="342"/>
    </location>
</feature>
<dbReference type="EMBL" id="AP024420">
    <property type="protein sequence ID" value="BCR90077.1"/>
    <property type="molecule type" value="Genomic_DNA"/>
</dbReference>
<dbReference type="RefSeq" id="XP_043132603.1">
    <property type="nucleotide sequence ID" value="XM_043276057.1"/>
</dbReference>
<reference evidence="3" key="2">
    <citation type="submission" date="2021-02" db="EMBL/GenBank/DDBJ databases">
        <title>Aspergillus chevalieri M1 genome sequence.</title>
        <authorList>
            <person name="Kadooka C."/>
            <person name="Mori K."/>
            <person name="Futagami T."/>
        </authorList>
    </citation>
    <scope>NUCLEOTIDE SEQUENCE</scope>
    <source>
        <strain evidence="3">M1</strain>
    </source>
</reference>
<feature type="region of interest" description="Disordered" evidence="1">
    <location>
        <begin position="355"/>
        <end position="378"/>
    </location>
</feature>
<dbReference type="Proteomes" id="UP000637239">
    <property type="component" value="Chromosome 1"/>
</dbReference>
<feature type="compositionally biased region" description="Low complexity" evidence="1">
    <location>
        <begin position="297"/>
        <end position="308"/>
    </location>
</feature>
<gene>
    <name evidence="2" type="ORF">ACHE_11483A</name>
    <name evidence="3" type="ORF">ACHE_51275A</name>
    <name evidence="4" type="ORF">ACHE_70132A</name>
</gene>
<dbReference type="GeneID" id="66978440"/>
<dbReference type="Proteomes" id="UP000637239">
    <property type="component" value="Chromosome 5"/>
</dbReference>
<feature type="compositionally biased region" description="Basic and acidic residues" evidence="1">
    <location>
        <begin position="258"/>
        <end position="280"/>
    </location>
</feature>
<organism evidence="3 5">
    <name type="scientific">Aspergillus chevalieri</name>
    <name type="common">Eurotium chevalieri</name>
    <dbReference type="NCBI Taxonomy" id="182096"/>
    <lineage>
        <taxon>Eukaryota</taxon>
        <taxon>Fungi</taxon>
        <taxon>Dikarya</taxon>
        <taxon>Ascomycota</taxon>
        <taxon>Pezizomycotina</taxon>
        <taxon>Eurotiomycetes</taxon>
        <taxon>Eurotiomycetidae</taxon>
        <taxon>Eurotiales</taxon>
        <taxon>Aspergillaceae</taxon>
        <taxon>Aspergillus</taxon>
        <taxon>Aspergillus subgen. Aspergillus</taxon>
    </lineage>
</organism>
<dbReference type="Proteomes" id="UP000637239">
    <property type="component" value="Chromosome 7"/>
</dbReference>
<keyword evidence="5" id="KW-1185">Reference proteome</keyword>
<evidence type="ECO:0000313" key="2">
    <source>
        <dbReference type="EMBL" id="BCR84081.1"/>
    </source>
</evidence>
<protein>
    <submittedName>
        <fullName evidence="3">Uncharacterized protein</fullName>
    </submittedName>
</protein>
<evidence type="ECO:0000313" key="4">
    <source>
        <dbReference type="EMBL" id="BCR91289.1"/>
    </source>
</evidence>
<feature type="region of interest" description="Disordered" evidence="1">
    <location>
        <begin position="48"/>
        <end position="105"/>
    </location>
</feature>
<feature type="compositionally biased region" description="Low complexity" evidence="1">
    <location>
        <begin position="64"/>
        <end position="76"/>
    </location>
</feature>
<accession>A0A7R7ZR66</accession>
<evidence type="ECO:0000313" key="5">
    <source>
        <dbReference type="Proteomes" id="UP000637239"/>
    </source>
</evidence>
<reference evidence="3" key="1">
    <citation type="submission" date="2021-01" db="EMBL/GenBank/DDBJ databases">
        <authorList>
            <consortium name="Aspergillus chevalieri M1 genome sequencing consortium"/>
            <person name="Kazuki M."/>
            <person name="Futagami T."/>
        </authorList>
    </citation>
    <scope>NUCLEOTIDE SEQUENCE</scope>
    <source>
        <strain evidence="3">M1</strain>
    </source>
</reference>
<proteinExistence type="predicted"/>
<name>A0A7R7ZR66_ASPCH</name>
<feature type="compositionally biased region" description="Basic and acidic residues" evidence="1">
    <location>
        <begin position="323"/>
        <end position="333"/>
    </location>
</feature>
<evidence type="ECO:0000313" key="3">
    <source>
        <dbReference type="EMBL" id="BCR90077.1"/>
    </source>
</evidence>
<dbReference type="KEGG" id="ache:ACHE_11483A"/>
<feature type="compositionally biased region" description="Polar residues" evidence="1">
    <location>
        <begin position="48"/>
        <end position="63"/>
    </location>
</feature>
<dbReference type="AlphaFoldDB" id="A0A7R7ZR66"/>